<dbReference type="EMBL" id="JAUIZM010000013">
    <property type="protein sequence ID" value="KAK1353374.1"/>
    <property type="molecule type" value="Genomic_DNA"/>
</dbReference>
<dbReference type="PANTHER" id="PTHR32212:SF461">
    <property type="entry name" value="F-BOX DOMAIN-CONTAINING PROTEIN"/>
    <property type="match status" value="1"/>
</dbReference>
<proteinExistence type="predicted"/>
<accession>A0AAD8LYY2</accession>
<sequence length="371" mass="42910">MSQVIEEEEDRISKLPDELLSQILTYLDSDVAVQTSVLSKRWVNLWTSLPCLIFRISTPYSDYYNYDFGCKFISNFLNYRNQDSVLSTIKVDCIRDRDKYISTMCLDYAIAHNVENLRIHGGDFSEAPCLNSDSVKTLHLRRCGYLQPIDDWVLPSLTKLYLWNVWFGDHISGFGNLKELTLSGCYQCFWQFKEDFRINCPSLESLSLGPDFSHCDMVVNAPNLVYFEFRSGHVPQFSAGDGFPCIKEVDIDIELRNDDFGGLQEDDEYRMASAMPNFISMLDAVRETPVLKLTSETIQFLRRVPDISEYQPSPICDLKFLYVQGFDEIPDRFTDPVINYLLSNSPCAEILRGRIGRNQKFVRIDHWITDL</sequence>
<dbReference type="Gene3D" id="1.20.1280.50">
    <property type="match status" value="1"/>
</dbReference>
<protein>
    <recommendedName>
        <fullName evidence="1">F-box domain-containing protein</fullName>
    </recommendedName>
</protein>
<comment type="caution">
    <text evidence="2">The sequence shown here is derived from an EMBL/GenBank/DDBJ whole genome shotgun (WGS) entry which is preliminary data.</text>
</comment>
<evidence type="ECO:0000313" key="3">
    <source>
        <dbReference type="Proteomes" id="UP001237642"/>
    </source>
</evidence>
<dbReference type="PROSITE" id="PS50181">
    <property type="entry name" value="FBOX"/>
    <property type="match status" value="1"/>
</dbReference>
<dbReference type="SUPFAM" id="SSF52058">
    <property type="entry name" value="L domain-like"/>
    <property type="match status" value="1"/>
</dbReference>
<dbReference type="Pfam" id="PF00646">
    <property type="entry name" value="F-box"/>
    <property type="match status" value="1"/>
</dbReference>
<keyword evidence="3" id="KW-1185">Reference proteome</keyword>
<evidence type="ECO:0000259" key="1">
    <source>
        <dbReference type="PROSITE" id="PS50181"/>
    </source>
</evidence>
<dbReference type="InterPro" id="IPR053781">
    <property type="entry name" value="F-box_AtFBL13-like"/>
</dbReference>
<dbReference type="InterPro" id="IPR036047">
    <property type="entry name" value="F-box-like_dom_sf"/>
</dbReference>
<gene>
    <name evidence="2" type="ORF">POM88_052509</name>
</gene>
<dbReference type="AlphaFoldDB" id="A0AAD8LYY2"/>
<evidence type="ECO:0000313" key="2">
    <source>
        <dbReference type="EMBL" id="KAK1353374.1"/>
    </source>
</evidence>
<feature type="domain" description="F-box" evidence="1">
    <location>
        <begin position="9"/>
        <end position="57"/>
    </location>
</feature>
<dbReference type="PANTHER" id="PTHR32212">
    <property type="entry name" value="CYCLIN-LIKE F-BOX"/>
    <property type="match status" value="1"/>
</dbReference>
<reference evidence="2" key="2">
    <citation type="submission" date="2023-05" db="EMBL/GenBank/DDBJ databases">
        <authorList>
            <person name="Schelkunov M.I."/>
        </authorList>
    </citation>
    <scope>NUCLEOTIDE SEQUENCE</scope>
    <source>
        <strain evidence="2">Hsosn_3</strain>
        <tissue evidence="2">Leaf</tissue>
    </source>
</reference>
<dbReference type="Gene3D" id="3.80.10.10">
    <property type="entry name" value="Ribonuclease Inhibitor"/>
    <property type="match status" value="1"/>
</dbReference>
<name>A0AAD8LYY2_9APIA</name>
<dbReference type="SUPFAM" id="SSF81383">
    <property type="entry name" value="F-box domain"/>
    <property type="match status" value="1"/>
</dbReference>
<organism evidence="2 3">
    <name type="scientific">Heracleum sosnowskyi</name>
    <dbReference type="NCBI Taxonomy" id="360622"/>
    <lineage>
        <taxon>Eukaryota</taxon>
        <taxon>Viridiplantae</taxon>
        <taxon>Streptophyta</taxon>
        <taxon>Embryophyta</taxon>
        <taxon>Tracheophyta</taxon>
        <taxon>Spermatophyta</taxon>
        <taxon>Magnoliopsida</taxon>
        <taxon>eudicotyledons</taxon>
        <taxon>Gunneridae</taxon>
        <taxon>Pentapetalae</taxon>
        <taxon>asterids</taxon>
        <taxon>campanulids</taxon>
        <taxon>Apiales</taxon>
        <taxon>Apiaceae</taxon>
        <taxon>Apioideae</taxon>
        <taxon>apioid superclade</taxon>
        <taxon>Tordylieae</taxon>
        <taxon>Tordyliinae</taxon>
        <taxon>Heracleum</taxon>
    </lineage>
</organism>
<dbReference type="CDD" id="cd22160">
    <property type="entry name" value="F-box_AtFBL13-like"/>
    <property type="match status" value="1"/>
</dbReference>
<dbReference type="Proteomes" id="UP001237642">
    <property type="component" value="Unassembled WGS sequence"/>
</dbReference>
<dbReference type="InterPro" id="IPR001810">
    <property type="entry name" value="F-box_dom"/>
</dbReference>
<dbReference type="InterPro" id="IPR032675">
    <property type="entry name" value="LRR_dom_sf"/>
</dbReference>
<reference evidence="2" key="1">
    <citation type="submission" date="2023-02" db="EMBL/GenBank/DDBJ databases">
        <title>Genome of toxic invasive species Heracleum sosnowskyi carries increased number of genes despite the absence of recent whole-genome duplications.</title>
        <authorList>
            <person name="Schelkunov M."/>
            <person name="Shtratnikova V."/>
            <person name="Makarenko M."/>
            <person name="Klepikova A."/>
            <person name="Omelchenko D."/>
            <person name="Novikova G."/>
            <person name="Obukhova E."/>
            <person name="Bogdanov V."/>
            <person name="Penin A."/>
            <person name="Logacheva M."/>
        </authorList>
    </citation>
    <scope>NUCLEOTIDE SEQUENCE</scope>
    <source>
        <strain evidence="2">Hsosn_3</strain>
        <tissue evidence="2">Leaf</tissue>
    </source>
</reference>